<organism evidence="4 5">
    <name type="scientific">Canavalia gladiata</name>
    <name type="common">Sword bean</name>
    <name type="synonym">Dolichos gladiatus</name>
    <dbReference type="NCBI Taxonomy" id="3824"/>
    <lineage>
        <taxon>Eukaryota</taxon>
        <taxon>Viridiplantae</taxon>
        <taxon>Streptophyta</taxon>
        <taxon>Embryophyta</taxon>
        <taxon>Tracheophyta</taxon>
        <taxon>Spermatophyta</taxon>
        <taxon>Magnoliopsida</taxon>
        <taxon>eudicotyledons</taxon>
        <taxon>Gunneridae</taxon>
        <taxon>Pentapetalae</taxon>
        <taxon>rosids</taxon>
        <taxon>fabids</taxon>
        <taxon>Fabales</taxon>
        <taxon>Fabaceae</taxon>
        <taxon>Papilionoideae</taxon>
        <taxon>50 kb inversion clade</taxon>
        <taxon>NPAAA clade</taxon>
        <taxon>indigoferoid/millettioid clade</taxon>
        <taxon>Phaseoleae</taxon>
        <taxon>Canavalia</taxon>
    </lineage>
</organism>
<dbReference type="Proteomes" id="UP001367508">
    <property type="component" value="Unassembled WGS sequence"/>
</dbReference>
<reference evidence="4 5" key="1">
    <citation type="submission" date="2024-01" db="EMBL/GenBank/DDBJ databases">
        <title>The genomes of 5 underutilized Papilionoideae crops provide insights into root nodulation and disease resistanc.</title>
        <authorList>
            <person name="Jiang F."/>
        </authorList>
    </citation>
    <scope>NUCLEOTIDE SEQUENCE [LARGE SCALE GENOMIC DNA]</scope>
    <source>
        <strain evidence="4">LVBAO_FW01</strain>
        <tissue evidence="4">Leaves</tissue>
    </source>
</reference>
<protein>
    <recommendedName>
        <fullName evidence="3">Albumin I chain a domain-containing protein</fullName>
    </recommendedName>
</protein>
<dbReference type="InterPro" id="IPR032000">
    <property type="entry name" value="Albumin_I_a"/>
</dbReference>
<proteinExistence type="predicted"/>
<evidence type="ECO:0000313" key="4">
    <source>
        <dbReference type="EMBL" id="KAK7358102.1"/>
    </source>
</evidence>
<keyword evidence="2" id="KW-1015">Disulfide bond</keyword>
<dbReference type="EMBL" id="JAYMYQ010000001">
    <property type="protein sequence ID" value="KAK7358102.1"/>
    <property type="molecule type" value="Genomic_DNA"/>
</dbReference>
<sequence length="117" mass="13321">MKYRRHRWMPTQLQWGPFPVGTPKLCQSHDDCMKKGSGNFCAHYPNHYIDYGCCFDSDSETPKGFLKMPKPIAKYGLSLVQVRSPEGAVYSTSMPICSQNRVIPLMHSSHMNLPKLS</sequence>
<name>A0AAN9MTV8_CANGL</name>
<evidence type="ECO:0000256" key="2">
    <source>
        <dbReference type="ARBA" id="ARBA00023157"/>
    </source>
</evidence>
<dbReference type="AlphaFoldDB" id="A0AAN9MTV8"/>
<evidence type="ECO:0000259" key="3">
    <source>
        <dbReference type="Pfam" id="PF16720"/>
    </source>
</evidence>
<gene>
    <name evidence="4" type="ORF">VNO77_00023</name>
</gene>
<comment type="caution">
    <text evidence="4">The sequence shown here is derived from an EMBL/GenBank/DDBJ whole genome shotgun (WGS) entry which is preliminary data.</text>
</comment>
<keyword evidence="1" id="KW-0960">Knottin</keyword>
<feature type="domain" description="Albumin I chain a" evidence="3">
    <location>
        <begin position="23"/>
        <end position="68"/>
    </location>
</feature>
<evidence type="ECO:0000313" key="5">
    <source>
        <dbReference type="Proteomes" id="UP001367508"/>
    </source>
</evidence>
<accession>A0AAN9MTV8</accession>
<evidence type="ECO:0000256" key="1">
    <source>
        <dbReference type="ARBA" id="ARBA00022854"/>
    </source>
</evidence>
<keyword evidence="5" id="KW-1185">Reference proteome</keyword>
<dbReference type="Pfam" id="PF16720">
    <property type="entry name" value="Albumin_I_a"/>
    <property type="match status" value="1"/>
</dbReference>